<accession>A0A2H4PAD0</accession>
<gene>
    <name evidence="2" type="ORF">PBI_MAHDIA_40</name>
</gene>
<dbReference type="OrthoDB" id="40662at10239"/>
<reference evidence="3" key="1">
    <citation type="submission" date="2017-10" db="EMBL/GenBank/DDBJ databases">
        <authorList>
            <person name="Banno H."/>
            <person name="Chua N.-H."/>
        </authorList>
    </citation>
    <scope>NUCLEOTIDE SEQUENCE [LARGE SCALE GENOMIC DNA]</scope>
</reference>
<evidence type="ECO:0008006" key="4">
    <source>
        <dbReference type="Google" id="ProtNLM"/>
    </source>
</evidence>
<evidence type="ECO:0000256" key="1">
    <source>
        <dbReference type="SAM" id="MobiDB-lite"/>
    </source>
</evidence>
<feature type="compositionally biased region" description="Low complexity" evidence="1">
    <location>
        <begin position="32"/>
        <end position="48"/>
    </location>
</feature>
<proteinExistence type="predicted"/>
<evidence type="ECO:0000313" key="3">
    <source>
        <dbReference type="Proteomes" id="UP000240384"/>
    </source>
</evidence>
<protein>
    <recommendedName>
        <fullName evidence="4">Lipoprotein</fullName>
    </recommendedName>
</protein>
<dbReference type="EMBL" id="MG198783">
    <property type="protein sequence ID" value="ATW59039.1"/>
    <property type="molecule type" value="Genomic_DNA"/>
</dbReference>
<keyword evidence="3" id="KW-1185">Reference proteome</keyword>
<evidence type="ECO:0000313" key="2">
    <source>
        <dbReference type="EMBL" id="ATW59039.1"/>
    </source>
</evidence>
<dbReference type="PROSITE" id="PS51257">
    <property type="entry name" value="PROKAR_LIPOPROTEIN"/>
    <property type="match status" value="1"/>
</dbReference>
<organism evidence="2 3">
    <name type="scientific">Gordonia phage Mahdia</name>
    <dbReference type="NCBI Taxonomy" id="2047873"/>
    <lineage>
        <taxon>Viruses</taxon>
        <taxon>Duplodnaviria</taxon>
        <taxon>Heunggongvirae</taxon>
        <taxon>Uroviricota</taxon>
        <taxon>Caudoviricetes</taxon>
        <taxon>Gustavvirus</taxon>
        <taxon>Gustavvirus mahdia</taxon>
    </lineage>
</organism>
<feature type="region of interest" description="Disordered" evidence="1">
    <location>
        <begin position="32"/>
        <end position="69"/>
    </location>
</feature>
<name>A0A2H4PAD0_9CAUD</name>
<sequence>MKNYTKLITSLAALVAVVGIWGGLLAACASESSTASSTPTQTTVTPSPNVLPSETTDTEETAVTEYRDPADVSELPLEVQVYTSMAADLVDAGTLPSSAVTISAVQADVAREYGITLTAAEADTVVQAILR</sequence>
<dbReference type="Proteomes" id="UP000240384">
    <property type="component" value="Segment"/>
</dbReference>